<proteinExistence type="predicted"/>
<gene>
    <name evidence="2" type="ORF">FCM35_KLT15990</name>
</gene>
<dbReference type="AlphaFoldDB" id="A0A833RWU0"/>
<evidence type="ECO:0000256" key="1">
    <source>
        <dbReference type="SAM" id="MobiDB-lite"/>
    </source>
</evidence>
<dbReference type="Proteomes" id="UP000623129">
    <property type="component" value="Unassembled WGS sequence"/>
</dbReference>
<keyword evidence="3" id="KW-1185">Reference proteome</keyword>
<reference evidence="2" key="1">
    <citation type="submission" date="2020-01" db="EMBL/GenBank/DDBJ databases">
        <title>Genome sequence of Kobresia littledalei, the first chromosome-level genome in the family Cyperaceae.</title>
        <authorList>
            <person name="Qu G."/>
        </authorList>
    </citation>
    <scope>NUCLEOTIDE SEQUENCE</scope>
    <source>
        <strain evidence="2">C.B.Clarke</strain>
        <tissue evidence="2">Leaf</tissue>
    </source>
</reference>
<sequence length="158" mass="17649">MEKVQFTKGTDCRDFFRLFCLFFFLPPSSFNPTSLASPSLFLSLSLNWRHGGNRRHPGQHHWWALFMENTSYLRQSSGAHSASNSGSAGSPSKPTQSQSAAPLAAMTPDSESTFVRLNNLDIHVDETMGSSQTAARLPFAHHIFFSDCCKIIHLTKRN</sequence>
<feature type="compositionally biased region" description="Low complexity" evidence="1">
    <location>
        <begin position="76"/>
        <end position="92"/>
    </location>
</feature>
<accession>A0A833RWU0</accession>
<feature type="region of interest" description="Disordered" evidence="1">
    <location>
        <begin position="76"/>
        <end position="104"/>
    </location>
</feature>
<evidence type="ECO:0000313" key="3">
    <source>
        <dbReference type="Proteomes" id="UP000623129"/>
    </source>
</evidence>
<evidence type="ECO:0000313" key="2">
    <source>
        <dbReference type="EMBL" id="KAF3340219.1"/>
    </source>
</evidence>
<comment type="caution">
    <text evidence="2">The sequence shown here is derived from an EMBL/GenBank/DDBJ whole genome shotgun (WGS) entry which is preliminary data.</text>
</comment>
<organism evidence="2 3">
    <name type="scientific">Carex littledalei</name>
    <dbReference type="NCBI Taxonomy" id="544730"/>
    <lineage>
        <taxon>Eukaryota</taxon>
        <taxon>Viridiplantae</taxon>
        <taxon>Streptophyta</taxon>
        <taxon>Embryophyta</taxon>
        <taxon>Tracheophyta</taxon>
        <taxon>Spermatophyta</taxon>
        <taxon>Magnoliopsida</taxon>
        <taxon>Liliopsida</taxon>
        <taxon>Poales</taxon>
        <taxon>Cyperaceae</taxon>
        <taxon>Cyperoideae</taxon>
        <taxon>Cariceae</taxon>
        <taxon>Carex</taxon>
        <taxon>Carex subgen. Euthyceras</taxon>
    </lineage>
</organism>
<dbReference type="EMBL" id="SWLB01000003">
    <property type="protein sequence ID" value="KAF3340219.1"/>
    <property type="molecule type" value="Genomic_DNA"/>
</dbReference>
<name>A0A833RWU0_9POAL</name>
<protein>
    <submittedName>
        <fullName evidence="2">Uncharacterized protein</fullName>
    </submittedName>
</protein>